<evidence type="ECO:0000256" key="5">
    <source>
        <dbReference type="ARBA" id="ARBA00026121"/>
    </source>
</evidence>
<keyword evidence="4 8" id="KW-0472">Membrane</keyword>
<dbReference type="InterPro" id="IPR020845">
    <property type="entry name" value="AMP-binding_CS"/>
</dbReference>
<dbReference type="EMBL" id="JANUHC010000001">
    <property type="protein sequence ID" value="MCS0627938.1"/>
    <property type="molecule type" value="Genomic_DNA"/>
</dbReference>
<evidence type="ECO:0000256" key="2">
    <source>
        <dbReference type="ARBA" id="ARBA00005005"/>
    </source>
</evidence>
<dbReference type="EC" id="6.2.1.3" evidence="5"/>
<proteinExistence type="predicted"/>
<dbReference type="PANTHER" id="PTHR43767:SF8">
    <property type="entry name" value="LONG-CHAIN-FATTY-ACID--COA LIGASE"/>
    <property type="match status" value="1"/>
</dbReference>
<dbReference type="Gene3D" id="3.30.300.30">
    <property type="match status" value="1"/>
</dbReference>
<feature type="domain" description="AMP-binding enzyme C-terminal" evidence="10">
    <location>
        <begin position="476"/>
        <end position="550"/>
    </location>
</feature>
<evidence type="ECO:0000259" key="9">
    <source>
        <dbReference type="Pfam" id="PF00501"/>
    </source>
</evidence>
<dbReference type="SUPFAM" id="SSF56801">
    <property type="entry name" value="Acetyl-CoA synthetase-like"/>
    <property type="match status" value="1"/>
</dbReference>
<organism evidence="11 12">
    <name type="scientific">Telluria mixta</name>
    <dbReference type="NCBI Taxonomy" id="34071"/>
    <lineage>
        <taxon>Bacteria</taxon>
        <taxon>Pseudomonadati</taxon>
        <taxon>Pseudomonadota</taxon>
        <taxon>Betaproteobacteria</taxon>
        <taxon>Burkholderiales</taxon>
        <taxon>Oxalobacteraceae</taxon>
        <taxon>Telluria group</taxon>
        <taxon>Telluria</taxon>
    </lineage>
</organism>
<evidence type="ECO:0000313" key="12">
    <source>
        <dbReference type="Proteomes" id="UP001165263"/>
    </source>
</evidence>
<dbReference type="InterPro" id="IPR025110">
    <property type="entry name" value="AMP-bd_C"/>
</dbReference>
<dbReference type="InterPro" id="IPR050237">
    <property type="entry name" value="ATP-dep_AMP-bd_enzyme"/>
</dbReference>
<sequence>MNKRKHHHNWYNSYPAGIPHEIDVTEFHSIVDVYNKSVSQYRHRPAYSNFGKTITYGELDLMVQRFANYLICELKLAKGERIAIMMPNCLQYPVALFGSLLAGLTVVNVNPLYTPRELRHQMKDSGACILVVADNFGRTVEDAELGSPLRKVITTGLGDLLGFPKGALVNFAARYVKKVVPTYTLKNTIRFKETLDVGAGFPAPFVSHSADDLAFLQYTGGTTGVSKGAALSHRNIVANMQQVAAWVSGNVEMGKETVVTALPMYHIFALTANCLVFLRVGGHNLLITNPRDMPGFVKELSSVRFTVLTGVNTLFSGLLNTPGFERLDFSELRLTIGAGMAVQRSVAERWKTITGTPLIEGYGMTESSPVATINPFVAGAEFSGSVGLPMPSTQVCVKDPEGNTLGCDEVGELCLMGPQIMQGYWQRPSETEKVMDEDGWLHTGDLARIDAGGYVYIVDRIKDMILVSGFNVYPNEIEDVLAAMPGILEVAVIGAPSAKSGEIVMAIVVRKDDSLSAEEVKAYARKYLTGYKVPHVVEFREQLPKSNVGKILRRELRESIAK</sequence>
<dbReference type="InterPro" id="IPR000873">
    <property type="entry name" value="AMP-dep_synth/lig_dom"/>
</dbReference>
<dbReference type="Pfam" id="PF00501">
    <property type="entry name" value="AMP-binding"/>
    <property type="match status" value="1"/>
</dbReference>
<feature type="domain" description="AMP-dependent synthetase/ligase" evidence="9">
    <location>
        <begin position="36"/>
        <end position="425"/>
    </location>
</feature>
<comment type="subcellular location">
    <subcellularLocation>
        <location evidence="1">Membrane</location>
        <topology evidence="1">Peripheral membrane protein</topology>
    </subcellularLocation>
</comment>
<evidence type="ECO:0000256" key="4">
    <source>
        <dbReference type="ARBA" id="ARBA00023136"/>
    </source>
</evidence>
<protein>
    <recommendedName>
        <fullName evidence="6">Long-chain-fatty-acid--CoA ligase</fullName>
        <ecNumber evidence="5">6.2.1.3</ecNumber>
    </recommendedName>
    <alternativeName>
        <fullName evidence="7">Long-chain acyl-CoA synthetase</fullName>
    </alternativeName>
</protein>
<keyword evidence="12" id="KW-1185">Reference proteome</keyword>
<name>A0ABT2BS37_9BURK</name>
<keyword evidence="8" id="KW-1133">Transmembrane helix</keyword>
<keyword evidence="8" id="KW-0812">Transmembrane</keyword>
<comment type="caution">
    <text evidence="11">The sequence shown here is derived from an EMBL/GenBank/DDBJ whole genome shotgun (WGS) entry which is preliminary data.</text>
</comment>
<dbReference type="Pfam" id="PF13193">
    <property type="entry name" value="AMP-binding_C"/>
    <property type="match status" value="1"/>
</dbReference>
<evidence type="ECO:0000256" key="8">
    <source>
        <dbReference type="SAM" id="Phobius"/>
    </source>
</evidence>
<evidence type="ECO:0000256" key="7">
    <source>
        <dbReference type="ARBA" id="ARBA00042773"/>
    </source>
</evidence>
<comment type="pathway">
    <text evidence="2">Lipid metabolism; fatty acid beta-oxidation.</text>
</comment>
<dbReference type="Proteomes" id="UP001165263">
    <property type="component" value="Unassembled WGS sequence"/>
</dbReference>
<gene>
    <name evidence="11" type="ORF">NX786_01090</name>
</gene>
<dbReference type="InterPro" id="IPR045851">
    <property type="entry name" value="AMP-bd_C_sf"/>
</dbReference>
<evidence type="ECO:0000259" key="10">
    <source>
        <dbReference type="Pfam" id="PF13193"/>
    </source>
</evidence>
<evidence type="ECO:0000256" key="3">
    <source>
        <dbReference type="ARBA" id="ARBA00022598"/>
    </source>
</evidence>
<evidence type="ECO:0000256" key="6">
    <source>
        <dbReference type="ARBA" id="ARBA00039545"/>
    </source>
</evidence>
<dbReference type="PANTHER" id="PTHR43767">
    <property type="entry name" value="LONG-CHAIN-FATTY-ACID--COA LIGASE"/>
    <property type="match status" value="1"/>
</dbReference>
<keyword evidence="3" id="KW-0436">Ligase</keyword>
<dbReference type="PROSITE" id="PS00455">
    <property type="entry name" value="AMP_BINDING"/>
    <property type="match status" value="1"/>
</dbReference>
<evidence type="ECO:0000313" key="11">
    <source>
        <dbReference type="EMBL" id="MCS0627938.1"/>
    </source>
</evidence>
<dbReference type="CDD" id="cd05936">
    <property type="entry name" value="FC-FACS_FadD_like"/>
    <property type="match status" value="1"/>
</dbReference>
<feature type="transmembrane region" description="Helical" evidence="8">
    <location>
        <begin position="94"/>
        <end position="113"/>
    </location>
</feature>
<evidence type="ECO:0000256" key="1">
    <source>
        <dbReference type="ARBA" id="ARBA00004170"/>
    </source>
</evidence>
<dbReference type="InterPro" id="IPR042099">
    <property type="entry name" value="ANL_N_sf"/>
</dbReference>
<accession>A0ABT2BS37</accession>
<dbReference type="RefSeq" id="WP_259447199.1">
    <property type="nucleotide sequence ID" value="NZ_CP119520.1"/>
</dbReference>
<dbReference type="Gene3D" id="3.40.50.12780">
    <property type="entry name" value="N-terminal domain of ligase-like"/>
    <property type="match status" value="1"/>
</dbReference>
<reference evidence="11" key="1">
    <citation type="submission" date="2022-08" db="EMBL/GenBank/DDBJ databases">
        <title>Reclassification of Massilia species as members of the genera Telluria, Duganella, Pseudoduganella, Mokoshia gen. nov. and Zemynaea gen. nov. using orthogonal and non-orthogonal genome-based approaches.</title>
        <authorList>
            <person name="Bowman J.P."/>
        </authorList>
    </citation>
    <scope>NUCLEOTIDE SEQUENCE</scope>
    <source>
        <strain evidence="11">LMG 11547</strain>
    </source>
</reference>